<feature type="signal peptide" evidence="1">
    <location>
        <begin position="1"/>
        <end position="20"/>
    </location>
</feature>
<dbReference type="SUPFAM" id="SSF49899">
    <property type="entry name" value="Concanavalin A-like lectins/glucanases"/>
    <property type="match status" value="1"/>
</dbReference>
<feature type="chain" id="PRO_5018292631" evidence="1">
    <location>
        <begin position="21"/>
        <end position="284"/>
    </location>
</feature>
<name>A0A3N2PUB6_SODAK</name>
<accession>A0A3N2PUB6</accession>
<dbReference type="CDD" id="cd02182">
    <property type="entry name" value="GH16_Strep_laminarinase_like"/>
    <property type="match status" value="1"/>
</dbReference>
<dbReference type="GO" id="GO:0005975">
    <property type="term" value="P:carbohydrate metabolic process"/>
    <property type="evidence" value="ECO:0007669"/>
    <property type="project" value="InterPro"/>
</dbReference>
<dbReference type="GeneID" id="39576595"/>
<evidence type="ECO:0000313" key="4">
    <source>
        <dbReference type="Proteomes" id="UP000272025"/>
    </source>
</evidence>
<sequence length="284" mass="31708">MHLKQIISTAALLLPTLSHAWQAPSYSGFRRLFAEEFHGPAGSGVDTDVWHYITDLSVNNELQKYTKSNRNLQISGGGTVQIVPRREPDGKWTSGRIESQYSFTPRAGRQTVAEGYVRFGDGDPSRKQGLWPAFWLLGEAVRHGIDWPMAGEIDILETVNGILSAHGTVHCDVTGGACNTPFGLGGTVALADQSWHRWRVVFDRTSDDWRSETITWFKDDQQFHQISGERVGSERVWATLGRSPYYFIMNVAVGGDWPGYPAEDTLDGFDSMMEVAYVAVYESE</sequence>
<dbReference type="STRING" id="1314773.A0A3N2PUB6"/>
<dbReference type="Proteomes" id="UP000272025">
    <property type="component" value="Unassembled WGS sequence"/>
</dbReference>
<dbReference type="GO" id="GO:0004553">
    <property type="term" value="F:hydrolase activity, hydrolyzing O-glycosyl compounds"/>
    <property type="evidence" value="ECO:0007669"/>
    <property type="project" value="InterPro"/>
</dbReference>
<dbReference type="PANTHER" id="PTHR10963">
    <property type="entry name" value="GLYCOSYL HYDROLASE-RELATED"/>
    <property type="match status" value="1"/>
</dbReference>
<protein>
    <submittedName>
        <fullName evidence="3">Family 16 glycosyl hydrolase</fullName>
    </submittedName>
</protein>
<dbReference type="InterPro" id="IPR000757">
    <property type="entry name" value="Beta-glucanase-like"/>
</dbReference>
<gene>
    <name evidence="3" type="ORF">SODALDRAFT_278496</name>
</gene>
<reference evidence="3 4" key="1">
    <citation type="journal article" date="2018" name="Mol. Ecol.">
        <title>The obligate alkalophilic soda-lake fungus Sodiomyces alkalinus has shifted to a protein diet.</title>
        <authorList>
            <person name="Grum-Grzhimaylo A.A."/>
            <person name="Falkoski D.L."/>
            <person name="van den Heuvel J."/>
            <person name="Valero-Jimenez C.A."/>
            <person name="Min B."/>
            <person name="Choi I.G."/>
            <person name="Lipzen A."/>
            <person name="Daum C.G."/>
            <person name="Aanen D.K."/>
            <person name="Tsang A."/>
            <person name="Henrissat B."/>
            <person name="Bilanenko E.N."/>
            <person name="de Vries R.P."/>
            <person name="van Kan J.A.L."/>
            <person name="Grigoriev I.V."/>
            <person name="Debets A.J.M."/>
        </authorList>
    </citation>
    <scope>NUCLEOTIDE SEQUENCE [LARGE SCALE GENOMIC DNA]</scope>
    <source>
        <strain evidence="3 4">F11</strain>
    </source>
</reference>
<dbReference type="Gene3D" id="2.60.120.200">
    <property type="match status" value="1"/>
</dbReference>
<dbReference type="InterPro" id="IPR050546">
    <property type="entry name" value="Glycosyl_Hydrlase_16"/>
</dbReference>
<proteinExistence type="predicted"/>
<dbReference type="InterPro" id="IPR013320">
    <property type="entry name" value="ConA-like_dom_sf"/>
</dbReference>
<dbReference type="OrthoDB" id="192832at2759"/>
<dbReference type="PROSITE" id="PS51762">
    <property type="entry name" value="GH16_2"/>
    <property type="match status" value="1"/>
</dbReference>
<evidence type="ECO:0000313" key="3">
    <source>
        <dbReference type="EMBL" id="ROT38044.1"/>
    </source>
</evidence>
<dbReference type="AlphaFoldDB" id="A0A3N2PUB6"/>
<keyword evidence="1" id="KW-0732">Signal</keyword>
<dbReference type="EMBL" id="ML119056">
    <property type="protein sequence ID" value="ROT38044.1"/>
    <property type="molecule type" value="Genomic_DNA"/>
</dbReference>
<dbReference type="RefSeq" id="XP_028465850.1">
    <property type="nucleotide sequence ID" value="XM_028608117.1"/>
</dbReference>
<keyword evidence="4" id="KW-1185">Reference proteome</keyword>
<organism evidence="3 4">
    <name type="scientific">Sodiomyces alkalinus (strain CBS 110278 / VKM F-3762 / F11)</name>
    <name type="common">Alkaliphilic filamentous fungus</name>
    <dbReference type="NCBI Taxonomy" id="1314773"/>
    <lineage>
        <taxon>Eukaryota</taxon>
        <taxon>Fungi</taxon>
        <taxon>Dikarya</taxon>
        <taxon>Ascomycota</taxon>
        <taxon>Pezizomycotina</taxon>
        <taxon>Sordariomycetes</taxon>
        <taxon>Hypocreomycetidae</taxon>
        <taxon>Glomerellales</taxon>
        <taxon>Plectosphaerellaceae</taxon>
        <taxon>Sodiomyces</taxon>
    </lineage>
</organism>
<dbReference type="PANTHER" id="PTHR10963:SF60">
    <property type="entry name" value="GRAM-NEGATIVE BACTERIA-BINDING PROTEIN 1-RELATED"/>
    <property type="match status" value="1"/>
</dbReference>
<dbReference type="Pfam" id="PF26113">
    <property type="entry name" value="GH16_XgeA"/>
    <property type="match status" value="1"/>
</dbReference>
<evidence type="ECO:0000259" key="2">
    <source>
        <dbReference type="PROSITE" id="PS51762"/>
    </source>
</evidence>
<evidence type="ECO:0000256" key="1">
    <source>
        <dbReference type="SAM" id="SignalP"/>
    </source>
</evidence>
<keyword evidence="3" id="KW-0378">Hydrolase</keyword>
<feature type="domain" description="GH16" evidence="2">
    <location>
        <begin position="19"/>
        <end position="284"/>
    </location>
</feature>